<dbReference type="EMBL" id="JACCBJ010000001">
    <property type="protein sequence ID" value="NYD75022.1"/>
    <property type="molecule type" value="Genomic_DNA"/>
</dbReference>
<sequence length="198" mass="20902">MTDPYLRGDELIDGHTLDELSDYLARGRTPADPSIDGSPECRAALASLERLSRTTMELMEVEAERSPTDDGWVSRILDGIRLDVQSGRRVPLSHPDETADLALTEGAVRALVRGVGDGIDGVIVGRCRLDGDLETLGSPVAVHVEISVRYGDPLEAVAAEVRAAVAAELAAHAELNVASVDVTVTDVRAGRAQDGGPA</sequence>
<evidence type="ECO:0000313" key="2">
    <source>
        <dbReference type="EMBL" id="NYD75022.1"/>
    </source>
</evidence>
<keyword evidence="3" id="KW-1185">Reference proteome</keyword>
<protein>
    <recommendedName>
        <fullName evidence="4">Asp23/Gls24 family envelope stress response protein</fullName>
    </recommendedName>
</protein>
<accession>A0A852T2H1</accession>
<comment type="similarity">
    <text evidence="1">Belongs to the asp23 family.</text>
</comment>
<dbReference type="RefSeq" id="WP_179457071.1">
    <property type="nucleotide sequence ID" value="NZ_BAAAPX010000001.1"/>
</dbReference>
<organism evidence="2 3">
    <name type="scientific">Leifsonia soli</name>
    <dbReference type="NCBI Taxonomy" id="582665"/>
    <lineage>
        <taxon>Bacteria</taxon>
        <taxon>Bacillati</taxon>
        <taxon>Actinomycetota</taxon>
        <taxon>Actinomycetes</taxon>
        <taxon>Micrococcales</taxon>
        <taxon>Microbacteriaceae</taxon>
        <taxon>Leifsonia</taxon>
    </lineage>
</organism>
<reference evidence="2 3" key="1">
    <citation type="submission" date="2020-07" db="EMBL/GenBank/DDBJ databases">
        <title>Sequencing the genomes of 1000 actinobacteria strains.</title>
        <authorList>
            <person name="Klenk H.-P."/>
        </authorList>
    </citation>
    <scope>NUCLEOTIDE SEQUENCE [LARGE SCALE GENOMIC DNA]</scope>
    <source>
        <strain evidence="2 3">DSM 23871</strain>
    </source>
</reference>
<evidence type="ECO:0000256" key="1">
    <source>
        <dbReference type="ARBA" id="ARBA00005721"/>
    </source>
</evidence>
<dbReference type="InterPro" id="IPR005531">
    <property type="entry name" value="Asp23"/>
</dbReference>
<name>A0A852T2H1_9MICO</name>
<dbReference type="Proteomes" id="UP000589620">
    <property type="component" value="Unassembled WGS sequence"/>
</dbReference>
<dbReference type="AlphaFoldDB" id="A0A852T2H1"/>
<evidence type="ECO:0000313" key="3">
    <source>
        <dbReference type="Proteomes" id="UP000589620"/>
    </source>
</evidence>
<gene>
    <name evidence="2" type="ORF">BJ963_002541</name>
</gene>
<comment type="caution">
    <text evidence="2">The sequence shown here is derived from an EMBL/GenBank/DDBJ whole genome shotgun (WGS) entry which is preliminary data.</text>
</comment>
<dbReference type="Pfam" id="PF03780">
    <property type="entry name" value="Asp23"/>
    <property type="match status" value="1"/>
</dbReference>
<evidence type="ECO:0008006" key="4">
    <source>
        <dbReference type="Google" id="ProtNLM"/>
    </source>
</evidence>
<proteinExistence type="inferred from homology"/>